<dbReference type="AlphaFoldDB" id="A0A1U9Z507"/>
<sequence length="363" mass="38160" precursor="true">MRSIHACLLGLAITGLAAAPSLAAESLKIGVVAPVSGDYAVLGEQALDGANLAARDRDIALTPVDESCEDGSGADIGRTLADAGVDIAIGFFCSETVRGAMPVLRDAGIPAITLSARSMPLMATALKEGWPLFRMAPNDQDETDAIVDFIMGEWIDQPVALLDDGTIYFREMVNAVRNMLEERGLQPVLVDTFRPAQEQQLSLVRRLAQAGATHVFIGGTRGDVAIVARDAIQQGVDLTILGAEALNARETDVPLEPGVMAIGIPEYGELPPAANLADLAESQGIIPEGYVVPAASAVELAAQAMAAADGDAARLAAMLAAGQFDTALGPVSFTDRHELADNPYFLLRWQGNQFVPVFDSARQ</sequence>
<dbReference type="STRING" id="1122214.Mame_03451"/>
<dbReference type="RefSeq" id="WP_018066373.1">
    <property type="nucleotide sequence ID" value="NZ_AQWH01000022.1"/>
</dbReference>
<dbReference type="Gene3D" id="3.40.50.2300">
    <property type="match status" value="2"/>
</dbReference>
<feature type="domain" description="Leucine-binding protein" evidence="5">
    <location>
        <begin position="27"/>
        <end position="351"/>
    </location>
</feature>
<accession>A0A1U9Z507</accession>
<name>A0A1U9Z507_9HYPH</name>
<evidence type="ECO:0000256" key="1">
    <source>
        <dbReference type="ARBA" id="ARBA00010062"/>
    </source>
</evidence>
<dbReference type="PANTHER" id="PTHR30483:SF6">
    <property type="entry name" value="PERIPLASMIC BINDING PROTEIN OF ABC TRANSPORTER FOR NATURAL AMINO ACIDS"/>
    <property type="match status" value="1"/>
</dbReference>
<dbReference type="eggNOG" id="COG0683">
    <property type="taxonomic scope" value="Bacteria"/>
</dbReference>
<evidence type="ECO:0000313" key="7">
    <source>
        <dbReference type="Proteomes" id="UP000191135"/>
    </source>
</evidence>
<feature type="signal peptide" evidence="4">
    <location>
        <begin position="1"/>
        <end position="23"/>
    </location>
</feature>
<dbReference type="SUPFAM" id="SSF53822">
    <property type="entry name" value="Periplasmic binding protein-like I"/>
    <property type="match status" value="1"/>
</dbReference>
<protein>
    <submittedName>
        <fullName evidence="6">Leucine-, isoleucine-, valine-, threonine-, and alanine-binding protein</fullName>
    </submittedName>
</protein>
<dbReference type="CDD" id="cd06342">
    <property type="entry name" value="PBP1_ABC_LIVBP-like"/>
    <property type="match status" value="1"/>
</dbReference>
<dbReference type="Pfam" id="PF13458">
    <property type="entry name" value="Peripla_BP_6"/>
    <property type="match status" value="1"/>
</dbReference>
<organism evidence="6 7">
    <name type="scientific">Martelella mediterranea DSM 17316</name>
    <dbReference type="NCBI Taxonomy" id="1122214"/>
    <lineage>
        <taxon>Bacteria</taxon>
        <taxon>Pseudomonadati</taxon>
        <taxon>Pseudomonadota</taxon>
        <taxon>Alphaproteobacteria</taxon>
        <taxon>Hyphomicrobiales</taxon>
        <taxon>Aurantimonadaceae</taxon>
        <taxon>Martelella</taxon>
    </lineage>
</organism>
<evidence type="ECO:0000259" key="5">
    <source>
        <dbReference type="Pfam" id="PF13458"/>
    </source>
</evidence>
<comment type="similarity">
    <text evidence="1">Belongs to the leucine-binding protein family.</text>
</comment>
<feature type="chain" id="PRO_5010728286" evidence="4">
    <location>
        <begin position="24"/>
        <end position="363"/>
    </location>
</feature>
<dbReference type="InterPro" id="IPR028081">
    <property type="entry name" value="Leu-bd"/>
</dbReference>
<evidence type="ECO:0000256" key="2">
    <source>
        <dbReference type="ARBA" id="ARBA00022729"/>
    </source>
</evidence>
<gene>
    <name evidence="6" type="primary">braC_6</name>
    <name evidence="6" type="ORF">Mame_03451</name>
</gene>
<keyword evidence="7" id="KW-1185">Reference proteome</keyword>
<dbReference type="InterPro" id="IPR028082">
    <property type="entry name" value="Peripla_BP_I"/>
</dbReference>
<keyword evidence="3" id="KW-0813">Transport</keyword>
<dbReference type="EMBL" id="CP020330">
    <property type="protein sequence ID" value="AQZ52756.1"/>
    <property type="molecule type" value="Genomic_DNA"/>
</dbReference>
<keyword evidence="2 4" id="KW-0732">Signal</keyword>
<dbReference type="OrthoDB" id="8439308at2"/>
<dbReference type="Proteomes" id="UP000191135">
    <property type="component" value="Chromosome"/>
</dbReference>
<dbReference type="KEGG" id="mmed:Mame_03451"/>
<dbReference type="PANTHER" id="PTHR30483">
    <property type="entry name" value="LEUCINE-SPECIFIC-BINDING PROTEIN"/>
    <property type="match status" value="1"/>
</dbReference>
<evidence type="ECO:0000256" key="3">
    <source>
        <dbReference type="ARBA" id="ARBA00022970"/>
    </source>
</evidence>
<dbReference type="InterPro" id="IPR051010">
    <property type="entry name" value="BCAA_transport"/>
</dbReference>
<keyword evidence="3" id="KW-0029">Amino-acid transport</keyword>
<reference evidence="6 7" key="1">
    <citation type="submission" date="2017-03" db="EMBL/GenBank/DDBJ databases">
        <title>Foreign affairs: Plasmid Transfer between Roseobacters and Rhizobia.</title>
        <authorList>
            <person name="Bartling P."/>
            <person name="Bunk B."/>
            <person name="Overmann J."/>
            <person name="Brinkmann H."/>
            <person name="Petersen J."/>
        </authorList>
    </citation>
    <scope>NUCLEOTIDE SEQUENCE [LARGE SCALE GENOMIC DNA]</scope>
    <source>
        <strain evidence="6 7">MACL11</strain>
    </source>
</reference>
<evidence type="ECO:0000313" key="6">
    <source>
        <dbReference type="EMBL" id="AQZ52756.1"/>
    </source>
</evidence>
<dbReference type="GO" id="GO:0006865">
    <property type="term" value="P:amino acid transport"/>
    <property type="evidence" value="ECO:0007669"/>
    <property type="project" value="UniProtKB-KW"/>
</dbReference>
<proteinExistence type="inferred from homology"/>
<evidence type="ECO:0000256" key="4">
    <source>
        <dbReference type="SAM" id="SignalP"/>
    </source>
</evidence>